<accession>A0A067T038</accession>
<protein>
    <submittedName>
        <fullName evidence="1">Uncharacterized protein</fullName>
    </submittedName>
</protein>
<reference evidence="2" key="1">
    <citation type="journal article" date="2014" name="Proc. Natl. Acad. Sci. U.S.A.">
        <title>Extensive sampling of basidiomycete genomes demonstrates inadequacy of the white-rot/brown-rot paradigm for wood decay fungi.</title>
        <authorList>
            <person name="Riley R."/>
            <person name="Salamov A.A."/>
            <person name="Brown D.W."/>
            <person name="Nagy L.G."/>
            <person name="Floudas D."/>
            <person name="Held B.W."/>
            <person name="Levasseur A."/>
            <person name="Lombard V."/>
            <person name="Morin E."/>
            <person name="Otillar R."/>
            <person name="Lindquist E.A."/>
            <person name="Sun H."/>
            <person name="LaButti K.M."/>
            <person name="Schmutz J."/>
            <person name="Jabbour D."/>
            <person name="Luo H."/>
            <person name="Baker S.E."/>
            <person name="Pisabarro A.G."/>
            <person name="Walton J.D."/>
            <person name="Blanchette R.A."/>
            <person name="Henrissat B."/>
            <person name="Martin F."/>
            <person name="Cullen D."/>
            <person name="Hibbett D.S."/>
            <person name="Grigoriev I.V."/>
        </authorList>
    </citation>
    <scope>NUCLEOTIDE SEQUENCE [LARGE SCALE GENOMIC DNA]</scope>
    <source>
        <strain evidence="2">CBS 339.88</strain>
    </source>
</reference>
<name>A0A067T038_GALM3</name>
<dbReference type="EMBL" id="KL142389">
    <property type="protein sequence ID" value="KDR72383.1"/>
    <property type="molecule type" value="Genomic_DNA"/>
</dbReference>
<dbReference type="Proteomes" id="UP000027222">
    <property type="component" value="Unassembled WGS sequence"/>
</dbReference>
<dbReference type="AlphaFoldDB" id="A0A067T038"/>
<evidence type="ECO:0000313" key="1">
    <source>
        <dbReference type="EMBL" id="KDR72383.1"/>
    </source>
</evidence>
<keyword evidence="2" id="KW-1185">Reference proteome</keyword>
<sequence>MGNVNSHAPHSQSLALPHDIIYDKTMCFDMKDLSILAGVNRELRTIIKEILEARFIGALSKFIHAKHTATFKLMLNDTRSVVGGSIAQAVITPRIFDNDRTSNLNIFCRAGTLHVWEDYLGSIGYIHTSNATKKFIMVSESSCSSALIPILSSSYTSQMNFITANHVYSIHPVLTRQMKTLALTQALRTVKNSTIEKRLKLRGIKVVSVKKEQKLCQKDSLCRCVIRFLGKERKDCEKVNYTDLVGIMCWGSDGVKECFLHEKRIRFWLGGSCRNEDCMYKPYIDDREDFEDL</sequence>
<dbReference type="HOGENOM" id="CLU_082782_0_0_1"/>
<gene>
    <name evidence="1" type="ORF">GALMADRAFT_229152</name>
</gene>
<evidence type="ECO:0000313" key="2">
    <source>
        <dbReference type="Proteomes" id="UP000027222"/>
    </source>
</evidence>
<organism evidence="1 2">
    <name type="scientific">Galerina marginata (strain CBS 339.88)</name>
    <dbReference type="NCBI Taxonomy" id="685588"/>
    <lineage>
        <taxon>Eukaryota</taxon>
        <taxon>Fungi</taxon>
        <taxon>Dikarya</taxon>
        <taxon>Basidiomycota</taxon>
        <taxon>Agaricomycotina</taxon>
        <taxon>Agaricomycetes</taxon>
        <taxon>Agaricomycetidae</taxon>
        <taxon>Agaricales</taxon>
        <taxon>Agaricineae</taxon>
        <taxon>Strophariaceae</taxon>
        <taxon>Galerina</taxon>
    </lineage>
</organism>
<dbReference type="OrthoDB" id="3053245at2759"/>
<proteinExistence type="predicted"/>